<evidence type="ECO:0000256" key="7">
    <source>
        <dbReference type="ARBA" id="ARBA00023002"/>
    </source>
</evidence>
<gene>
    <name evidence="16" type="ORF">RxyAA322_06770</name>
</gene>
<keyword evidence="11 14" id="KW-0862">Zinc</keyword>
<dbReference type="PANTHER" id="PTHR38011">
    <property type="entry name" value="DIHYDROFOLATE REDUCTASE FAMILY PROTEIN (AFU_ORTHOLOGUE AFUA_8G06820)"/>
    <property type="match status" value="1"/>
</dbReference>
<keyword evidence="7 11" id="KW-0560">Oxidoreductase</keyword>
<evidence type="ECO:0000259" key="15">
    <source>
        <dbReference type="PROSITE" id="PS51747"/>
    </source>
</evidence>
<reference evidence="16" key="1">
    <citation type="journal article" date="2019" name="Microbiol. Resour. Announc.">
        <title>Complete Genome Sequence of Rubrobacter xylanophilus Strain AA3-22, Isolated from Arima Onsen in Japan.</title>
        <authorList>
            <person name="Tomariguchi N."/>
            <person name="Miyazaki K."/>
        </authorList>
    </citation>
    <scope>NUCLEOTIDE SEQUENCE [LARGE SCALE GENOMIC DNA]</scope>
    <source>
        <strain evidence="16">AA3-22</strain>
    </source>
</reference>
<evidence type="ECO:0000256" key="13">
    <source>
        <dbReference type="PIRSR" id="PIRSR006769-2"/>
    </source>
</evidence>
<dbReference type="GO" id="GO:0050661">
    <property type="term" value="F:NADP binding"/>
    <property type="evidence" value="ECO:0007669"/>
    <property type="project" value="InterPro"/>
</dbReference>
<feature type="binding site" evidence="13">
    <location>
        <position position="170"/>
    </location>
    <ligand>
        <name>substrate</name>
    </ligand>
</feature>
<evidence type="ECO:0000256" key="11">
    <source>
        <dbReference type="PIRNR" id="PIRNR006769"/>
    </source>
</evidence>
<dbReference type="Pfam" id="PF00383">
    <property type="entry name" value="dCMP_cyt_deam_1"/>
    <property type="match status" value="1"/>
</dbReference>
<comment type="function">
    <text evidence="1 11">Converts 2,5-diamino-6-(ribosylamino)-4(3h)-pyrimidinone 5'-phosphate into 5-amino-6-(ribosylamino)-2,4(1h,3h)-pyrimidinedione 5'-phosphate.</text>
</comment>
<dbReference type="InterPro" id="IPR002125">
    <property type="entry name" value="CMP_dCMP_dom"/>
</dbReference>
<dbReference type="Pfam" id="PF01872">
    <property type="entry name" value="RibD_C"/>
    <property type="match status" value="1"/>
</dbReference>
<feature type="binding site" evidence="13">
    <location>
        <position position="198"/>
    </location>
    <ligand>
        <name>NADP(+)</name>
        <dbReference type="ChEBI" id="CHEBI:58349"/>
    </ligand>
</feature>
<dbReference type="InterPro" id="IPR024072">
    <property type="entry name" value="DHFR-like_dom_sf"/>
</dbReference>
<evidence type="ECO:0000313" key="16">
    <source>
        <dbReference type="EMBL" id="BBL78823.1"/>
    </source>
</evidence>
<evidence type="ECO:0000256" key="9">
    <source>
        <dbReference type="ARBA" id="ARBA00049861"/>
    </source>
</evidence>
<keyword evidence="17" id="KW-1185">Reference proteome</keyword>
<dbReference type="NCBIfam" id="TIGR00326">
    <property type="entry name" value="eubact_ribD"/>
    <property type="match status" value="1"/>
</dbReference>
<dbReference type="PIRSF" id="PIRSF006769">
    <property type="entry name" value="RibD"/>
    <property type="match status" value="1"/>
</dbReference>
<dbReference type="Gene3D" id="3.40.140.10">
    <property type="entry name" value="Cytidine Deaminase, domain 2"/>
    <property type="match status" value="1"/>
</dbReference>
<feature type="binding site" evidence="13">
    <location>
        <position position="206"/>
    </location>
    <ligand>
        <name>substrate</name>
    </ligand>
</feature>
<dbReference type="NCBIfam" id="TIGR00227">
    <property type="entry name" value="ribD_Cterm"/>
    <property type="match status" value="1"/>
</dbReference>
<dbReference type="AlphaFoldDB" id="A0A510HJM2"/>
<dbReference type="GO" id="GO:0009231">
    <property type="term" value="P:riboflavin biosynthetic process"/>
    <property type="evidence" value="ECO:0007669"/>
    <property type="project" value="UniProtKB-UniPathway"/>
</dbReference>
<dbReference type="GO" id="GO:0008703">
    <property type="term" value="F:5-amino-6-(5-phosphoribosylamino)uracil reductase activity"/>
    <property type="evidence" value="ECO:0007669"/>
    <property type="project" value="UniProtKB-EC"/>
</dbReference>
<feature type="binding site" evidence="13">
    <location>
        <position position="297"/>
    </location>
    <ligand>
        <name>substrate</name>
    </ligand>
</feature>
<feature type="binding site" evidence="13">
    <location>
        <position position="209"/>
    </location>
    <ligand>
        <name>substrate</name>
    </ligand>
</feature>
<feature type="binding site" evidence="13">
    <location>
        <position position="156"/>
    </location>
    <ligand>
        <name>NADP(+)</name>
        <dbReference type="ChEBI" id="CHEBI:58349"/>
    </ligand>
</feature>
<protein>
    <recommendedName>
        <fullName evidence="11">Riboflavin biosynthesis protein RibD</fullName>
    </recommendedName>
    <domain>
        <recommendedName>
            <fullName evidence="11">Diaminohydroxyphosphoribosylaminopyrimidine deaminase</fullName>
            <shortName evidence="11">DRAP deaminase</shortName>
            <ecNumber evidence="11">3.5.4.26</ecNumber>
        </recommendedName>
        <alternativeName>
            <fullName evidence="11">Riboflavin-specific deaminase</fullName>
        </alternativeName>
    </domain>
    <domain>
        <recommendedName>
            <fullName evidence="11">5-amino-6-(5-phosphoribosylamino)uracil reductase</fullName>
            <ecNumber evidence="11">1.1.1.193</ecNumber>
        </recommendedName>
        <alternativeName>
            <fullName evidence="11">HTP reductase</fullName>
        </alternativeName>
    </domain>
</protein>
<dbReference type="InterPro" id="IPR004794">
    <property type="entry name" value="Eubact_RibD"/>
</dbReference>
<feature type="binding site" evidence="14">
    <location>
        <position position="76"/>
    </location>
    <ligand>
        <name>Zn(2+)</name>
        <dbReference type="ChEBI" id="CHEBI:29105"/>
        <note>catalytic</note>
    </ligand>
</feature>
<evidence type="ECO:0000256" key="1">
    <source>
        <dbReference type="ARBA" id="ARBA00002151"/>
    </source>
</evidence>
<evidence type="ECO:0000256" key="8">
    <source>
        <dbReference type="ARBA" id="ARBA00023268"/>
    </source>
</evidence>
<feature type="active site" description="Proton donor" evidence="12">
    <location>
        <position position="53"/>
    </location>
</feature>
<evidence type="ECO:0000256" key="12">
    <source>
        <dbReference type="PIRSR" id="PIRSR006769-1"/>
    </source>
</evidence>
<dbReference type="PROSITE" id="PS51747">
    <property type="entry name" value="CYT_DCMP_DEAMINASES_2"/>
    <property type="match status" value="1"/>
</dbReference>
<dbReference type="GO" id="GO:0008835">
    <property type="term" value="F:diaminohydroxyphosphoribosylaminopyrimidine deaminase activity"/>
    <property type="evidence" value="ECO:0007669"/>
    <property type="project" value="UniProtKB-EC"/>
</dbReference>
<accession>A0A510HJM2</accession>
<dbReference type="Gene3D" id="3.40.430.10">
    <property type="entry name" value="Dihydrofolate Reductase, subunit A"/>
    <property type="match status" value="1"/>
</dbReference>
<name>A0A510HJM2_9ACTN</name>
<dbReference type="EC" id="1.1.1.193" evidence="11"/>
<comment type="pathway">
    <text evidence="2 11">Cofactor biosynthesis; riboflavin biosynthesis; 5-amino-6-(D-ribitylamino)uracil from GTP: step 2/4.</text>
</comment>
<comment type="catalytic activity">
    <reaction evidence="9 11">
        <text>5-amino-6-(5-phospho-D-ribitylamino)uracil + NADP(+) = 5-amino-6-(5-phospho-D-ribosylamino)uracil + NADPH + H(+)</text>
        <dbReference type="Rhea" id="RHEA:17845"/>
        <dbReference type="ChEBI" id="CHEBI:15378"/>
        <dbReference type="ChEBI" id="CHEBI:57783"/>
        <dbReference type="ChEBI" id="CHEBI:58349"/>
        <dbReference type="ChEBI" id="CHEBI:58421"/>
        <dbReference type="ChEBI" id="CHEBI:58453"/>
        <dbReference type="EC" id="1.1.1.193"/>
    </reaction>
</comment>
<keyword evidence="6 11" id="KW-0521">NADP</keyword>
<evidence type="ECO:0000256" key="2">
    <source>
        <dbReference type="ARBA" id="ARBA00004882"/>
    </source>
</evidence>
<feature type="binding site" evidence="13">
    <location>
        <position position="202"/>
    </location>
    <ligand>
        <name>NADP(+)</name>
        <dbReference type="ChEBI" id="CHEBI:58349"/>
    </ligand>
</feature>
<keyword evidence="11" id="KW-0378">Hydrolase</keyword>
<dbReference type="InterPro" id="IPR050765">
    <property type="entry name" value="Riboflavin_Biosynth_HTPR"/>
</dbReference>
<comment type="catalytic activity">
    <reaction evidence="10 11">
        <text>2,5-diamino-6-hydroxy-4-(5-phosphoribosylamino)-pyrimidine + H2O + H(+) = 5-amino-6-(5-phospho-D-ribosylamino)uracil + NH4(+)</text>
        <dbReference type="Rhea" id="RHEA:21868"/>
        <dbReference type="ChEBI" id="CHEBI:15377"/>
        <dbReference type="ChEBI" id="CHEBI:15378"/>
        <dbReference type="ChEBI" id="CHEBI:28938"/>
        <dbReference type="ChEBI" id="CHEBI:58453"/>
        <dbReference type="ChEBI" id="CHEBI:58614"/>
        <dbReference type="EC" id="3.5.4.26"/>
    </reaction>
</comment>
<keyword evidence="11 14" id="KW-0479">Metal-binding</keyword>
<evidence type="ECO:0000256" key="3">
    <source>
        <dbReference type="ARBA" id="ARBA00004910"/>
    </source>
</evidence>
<keyword evidence="11" id="KW-0686">Riboflavin biosynthesis</keyword>
<evidence type="ECO:0000256" key="6">
    <source>
        <dbReference type="ARBA" id="ARBA00022857"/>
    </source>
</evidence>
<dbReference type="EC" id="3.5.4.26" evidence="11"/>
<dbReference type="GO" id="GO:0046872">
    <property type="term" value="F:metal ion binding"/>
    <property type="evidence" value="ECO:0007669"/>
    <property type="project" value="UniProtKB-KW"/>
</dbReference>
<dbReference type="CDD" id="cd01284">
    <property type="entry name" value="Riboflavin_deaminase-reductase"/>
    <property type="match status" value="1"/>
</dbReference>
<keyword evidence="8" id="KW-0511">Multifunctional enzyme</keyword>
<dbReference type="PANTHER" id="PTHR38011:SF7">
    <property type="entry name" value="2,5-DIAMINO-6-RIBOSYLAMINO-4(3H)-PYRIMIDINONE 5'-PHOSPHATE REDUCTASE"/>
    <property type="match status" value="1"/>
</dbReference>
<dbReference type="RefSeq" id="WP_197735535.1">
    <property type="nucleotide sequence ID" value="NZ_AP019791.1"/>
</dbReference>
<comment type="cofactor">
    <cofactor evidence="11 14">
        <name>Zn(2+)</name>
        <dbReference type="ChEBI" id="CHEBI:29105"/>
    </cofactor>
    <text evidence="11 14">Binds 1 zinc ion.</text>
</comment>
<dbReference type="SUPFAM" id="SSF53597">
    <property type="entry name" value="Dihydrofolate reductase-like"/>
    <property type="match status" value="1"/>
</dbReference>
<sequence length="377" mass="40528">MAREKSFMDLARDLAERGRYTAAPNPLVGAVVVRDGTVVGEGWHVRPGEEHAEAMALRRAGPAARGATMYVTLEPCNHHLRTPGPPCAEAVLRAGIRRLVVGHVDPNPRVNGRSLRRLREAGVEVEVLDDPVFELQNERFFFAMREGRPFVHLKLAVTLDGRIAASGGDSRWVTGSEARLRAHALRAEAGAVLIGAGTMRADDPLLTPRGLPEEPPRVLRAVLDPRLTIPESSRLVSTAAEWPLVVFCGEGVSPQRRQRLEAAGVAVEVVPAGEEGLDLGVVLERLRVRGTSGVLVEGGGETARRFLADGLVDKVTLFYAPKLVGADGVPVVGGLGVGKMAEALRFSFAGVERLGEDLAVTLYPYRSEEGRDVHRAG</sequence>
<evidence type="ECO:0000256" key="5">
    <source>
        <dbReference type="ARBA" id="ARBA00007417"/>
    </source>
</evidence>
<evidence type="ECO:0000256" key="4">
    <source>
        <dbReference type="ARBA" id="ARBA00005259"/>
    </source>
</evidence>
<feature type="binding site" evidence="13">
    <location>
        <position position="172"/>
    </location>
    <ligand>
        <name>NADP(+)</name>
        <dbReference type="ChEBI" id="CHEBI:58349"/>
    </ligand>
</feature>
<dbReference type="InterPro" id="IPR011549">
    <property type="entry name" value="RibD_C"/>
</dbReference>
<dbReference type="InterPro" id="IPR002734">
    <property type="entry name" value="RibDG_C"/>
</dbReference>
<dbReference type="Proteomes" id="UP000318065">
    <property type="component" value="Chromosome"/>
</dbReference>
<evidence type="ECO:0000256" key="14">
    <source>
        <dbReference type="PIRSR" id="PIRSR006769-3"/>
    </source>
</evidence>
<dbReference type="EMBL" id="AP019791">
    <property type="protein sequence ID" value="BBL78823.1"/>
    <property type="molecule type" value="Genomic_DNA"/>
</dbReference>
<evidence type="ECO:0000313" key="17">
    <source>
        <dbReference type="Proteomes" id="UP000318065"/>
    </source>
</evidence>
<feature type="domain" description="CMP/dCMP-type deaminase" evidence="15">
    <location>
        <begin position="2"/>
        <end position="126"/>
    </location>
</feature>
<feature type="binding site" evidence="14">
    <location>
        <position position="87"/>
    </location>
    <ligand>
        <name>Zn(2+)</name>
        <dbReference type="ChEBI" id="CHEBI:29105"/>
        <note>catalytic</note>
    </ligand>
</feature>
<comment type="similarity">
    <text evidence="5 11">In the C-terminal section; belongs to the HTP reductase family.</text>
</comment>
<feature type="binding site" evidence="14">
    <location>
        <position position="51"/>
    </location>
    <ligand>
        <name>Zn(2+)</name>
        <dbReference type="ChEBI" id="CHEBI:29105"/>
        <note>catalytic</note>
    </ligand>
</feature>
<feature type="binding site" evidence="13">
    <location>
        <position position="186"/>
    </location>
    <ligand>
        <name>substrate</name>
    </ligand>
</feature>
<organism evidence="16 17">
    <name type="scientific">Rubrobacter xylanophilus</name>
    <dbReference type="NCBI Taxonomy" id="49319"/>
    <lineage>
        <taxon>Bacteria</taxon>
        <taxon>Bacillati</taxon>
        <taxon>Actinomycetota</taxon>
        <taxon>Rubrobacteria</taxon>
        <taxon>Rubrobacterales</taxon>
        <taxon>Rubrobacteraceae</taxon>
        <taxon>Rubrobacter</taxon>
    </lineage>
</organism>
<dbReference type="UniPathway" id="UPA00275">
    <property type="reaction ID" value="UER00401"/>
</dbReference>
<dbReference type="SUPFAM" id="SSF53927">
    <property type="entry name" value="Cytidine deaminase-like"/>
    <property type="match status" value="1"/>
</dbReference>
<comment type="similarity">
    <text evidence="4 11">In the N-terminal section; belongs to the cytidine and deoxycytidylate deaminase family.</text>
</comment>
<proteinExistence type="inferred from homology"/>
<evidence type="ECO:0000256" key="10">
    <source>
        <dbReference type="ARBA" id="ARBA00049886"/>
    </source>
</evidence>
<dbReference type="InterPro" id="IPR016193">
    <property type="entry name" value="Cytidine_deaminase-like"/>
</dbReference>
<comment type="pathway">
    <text evidence="3 11">Cofactor biosynthesis; riboflavin biosynthesis; 5-amino-6-(D-ribitylamino)uracil from GTP: step 3/4.</text>
</comment>